<sequence>MARPQQISWTAVAAALLLLHRGPAASCKSAKARYTVASQGLTVKDEVTGLEWVRSPDTDGDGELTPADKLNYTAAQARCPALNEEKFAGHDDWRFPTIKELYSLMNFTGYDPPTNATSAAGLQPFVTTPPFGFTYGDVEAGERVLDAQYASATTYAADPKKVFGVNLADGRIKGYDSIRLPDGDPFMFFVICVRGTPEYGQNRMTDNGDGTVTDAATCLMWSKNDSGSGMPWRQALEYAQQANQEGYLSYDDWRLPTIKELHSITNYSRSPDTTGTPALAGELDATSFTNERGEKDWGFYWSGTTHVAYEDSGAGGGSTTAAKAAYVAIGRCLGYLSATSEGQDNDALGSAVKEGWYDVHGAGCQRSDPKSGDPSAYPKGDGPQGDAIRINNMA</sequence>
<protein>
    <submittedName>
        <fullName evidence="4">PQQ enzyme repeat</fullName>
    </submittedName>
</protein>
<dbReference type="PANTHER" id="PTHR35812">
    <property type="entry name" value="LIPOPROTEIN"/>
    <property type="match status" value="1"/>
</dbReference>
<accession>A0A2P6TSS3</accession>
<feature type="region of interest" description="Disordered" evidence="1">
    <location>
        <begin position="362"/>
        <end position="394"/>
    </location>
</feature>
<dbReference type="Proteomes" id="UP000239899">
    <property type="component" value="Unassembled WGS sequence"/>
</dbReference>
<feature type="domain" description="Lcl C-terminal" evidence="3">
    <location>
        <begin position="210"/>
        <end position="311"/>
    </location>
</feature>
<dbReference type="EMBL" id="LHPG02000007">
    <property type="protein sequence ID" value="PRW57120.1"/>
    <property type="molecule type" value="Genomic_DNA"/>
</dbReference>
<dbReference type="OrthoDB" id="10511759at2759"/>
<dbReference type="PANTHER" id="PTHR35812:SF1">
    <property type="entry name" value="LIPOPROTEIN"/>
    <property type="match status" value="1"/>
</dbReference>
<organism evidence="4 5">
    <name type="scientific">Chlorella sorokiniana</name>
    <name type="common">Freshwater green alga</name>
    <dbReference type="NCBI Taxonomy" id="3076"/>
    <lineage>
        <taxon>Eukaryota</taxon>
        <taxon>Viridiplantae</taxon>
        <taxon>Chlorophyta</taxon>
        <taxon>core chlorophytes</taxon>
        <taxon>Trebouxiophyceae</taxon>
        <taxon>Chlorellales</taxon>
        <taxon>Chlorellaceae</taxon>
        <taxon>Chlorella clade</taxon>
        <taxon>Chlorella</taxon>
    </lineage>
</organism>
<comment type="caution">
    <text evidence="4">The sequence shown here is derived from an EMBL/GenBank/DDBJ whole genome shotgun (WGS) entry which is preliminary data.</text>
</comment>
<evidence type="ECO:0000313" key="4">
    <source>
        <dbReference type="EMBL" id="PRW57120.1"/>
    </source>
</evidence>
<keyword evidence="2" id="KW-0732">Signal</keyword>
<keyword evidence="5" id="KW-1185">Reference proteome</keyword>
<reference evidence="4 5" key="1">
    <citation type="journal article" date="2018" name="Plant J.">
        <title>Genome sequences of Chlorella sorokiniana UTEX 1602 and Micractinium conductrix SAG 241.80: implications to maltose excretion by a green alga.</title>
        <authorList>
            <person name="Arriola M.B."/>
            <person name="Velmurugan N."/>
            <person name="Zhang Y."/>
            <person name="Plunkett M.H."/>
            <person name="Hondzo H."/>
            <person name="Barney B.M."/>
        </authorList>
    </citation>
    <scope>NUCLEOTIDE SEQUENCE [LARGE SCALE GENOMIC DNA]</scope>
    <source>
        <strain evidence="5">UTEX 1602</strain>
    </source>
</reference>
<name>A0A2P6TSS3_CHLSO</name>
<dbReference type="Pfam" id="PF07603">
    <property type="entry name" value="Lcl_C"/>
    <property type="match status" value="2"/>
</dbReference>
<proteinExistence type="predicted"/>
<evidence type="ECO:0000259" key="3">
    <source>
        <dbReference type="Pfam" id="PF07603"/>
    </source>
</evidence>
<evidence type="ECO:0000256" key="1">
    <source>
        <dbReference type="SAM" id="MobiDB-lite"/>
    </source>
</evidence>
<gene>
    <name evidence="4" type="ORF">C2E21_3815</name>
</gene>
<dbReference type="AlphaFoldDB" id="A0A2P6TSS3"/>
<feature type="domain" description="Lcl C-terminal" evidence="3">
    <location>
        <begin position="42"/>
        <end position="176"/>
    </location>
</feature>
<dbReference type="InterPro" id="IPR011460">
    <property type="entry name" value="Lcl_C"/>
</dbReference>
<feature type="chain" id="PRO_5015162542" evidence="2">
    <location>
        <begin position="27"/>
        <end position="394"/>
    </location>
</feature>
<evidence type="ECO:0000256" key="2">
    <source>
        <dbReference type="SAM" id="SignalP"/>
    </source>
</evidence>
<evidence type="ECO:0000313" key="5">
    <source>
        <dbReference type="Proteomes" id="UP000239899"/>
    </source>
</evidence>
<feature type="signal peptide" evidence="2">
    <location>
        <begin position="1"/>
        <end position="26"/>
    </location>
</feature>